<reference evidence="8" key="1">
    <citation type="submission" date="2020-08" db="EMBL/GenBank/DDBJ databases">
        <title>Multicomponent nature underlies the extraordinary mechanical properties of spider dragline silk.</title>
        <authorList>
            <person name="Kono N."/>
            <person name="Nakamura H."/>
            <person name="Mori M."/>
            <person name="Yoshida Y."/>
            <person name="Ohtoshi R."/>
            <person name="Malay A.D."/>
            <person name="Moran D.A.P."/>
            <person name="Tomita M."/>
            <person name="Numata K."/>
            <person name="Arakawa K."/>
        </authorList>
    </citation>
    <scope>NUCLEOTIDE SEQUENCE</scope>
</reference>
<dbReference type="InterPro" id="IPR022353">
    <property type="entry name" value="Insulin_CS"/>
</dbReference>
<evidence type="ECO:0000313" key="9">
    <source>
        <dbReference type="Proteomes" id="UP000886998"/>
    </source>
</evidence>
<proteinExistence type="inferred from homology"/>
<evidence type="ECO:0000256" key="4">
    <source>
        <dbReference type="ARBA" id="ARBA00022729"/>
    </source>
</evidence>
<feature type="domain" description="Insulin-like" evidence="7">
    <location>
        <begin position="29"/>
        <end position="108"/>
    </location>
</feature>
<name>A0A8X7CHP9_9ARAC</name>
<dbReference type="InterPro" id="IPR036438">
    <property type="entry name" value="Insulin-like_sf"/>
</dbReference>
<keyword evidence="3" id="KW-0165">Cleavage on pair of basic residues</keyword>
<dbReference type="Proteomes" id="UP000886998">
    <property type="component" value="Unassembled WGS sequence"/>
</dbReference>
<evidence type="ECO:0000313" key="8">
    <source>
        <dbReference type="EMBL" id="GFY65017.1"/>
    </source>
</evidence>
<evidence type="ECO:0000256" key="3">
    <source>
        <dbReference type="ARBA" id="ARBA00022685"/>
    </source>
</evidence>
<protein>
    <recommendedName>
        <fullName evidence="7">Insulin-like domain-containing protein</fullName>
    </recommendedName>
</protein>
<keyword evidence="4" id="KW-0732">Signal</keyword>
<keyword evidence="6" id="KW-0964">Secreted</keyword>
<evidence type="ECO:0000259" key="7">
    <source>
        <dbReference type="SMART" id="SM00078"/>
    </source>
</evidence>
<evidence type="ECO:0000256" key="6">
    <source>
        <dbReference type="RuleBase" id="RU000406"/>
    </source>
</evidence>
<dbReference type="SMART" id="SM00078">
    <property type="entry name" value="IlGF"/>
    <property type="match status" value="1"/>
</dbReference>
<dbReference type="AlphaFoldDB" id="A0A8X7CHP9"/>
<dbReference type="PANTHER" id="PTHR13647:SF4">
    <property type="entry name" value="INSULIN-LIKE PEPTIDE 1-RELATED"/>
    <property type="match status" value="1"/>
</dbReference>
<dbReference type="InterPro" id="IPR016179">
    <property type="entry name" value="Insulin-like"/>
</dbReference>
<dbReference type="EMBL" id="BMAV01015487">
    <property type="protein sequence ID" value="GFY65017.1"/>
    <property type="molecule type" value="Genomic_DNA"/>
</dbReference>
<evidence type="ECO:0000256" key="2">
    <source>
        <dbReference type="ARBA" id="ARBA00011207"/>
    </source>
</evidence>
<comment type="similarity">
    <text evidence="1 6">Belongs to the insulin family.</text>
</comment>
<gene>
    <name evidence="8" type="primary">NCL1_42326</name>
    <name evidence="8" type="ORF">TNIN_242151</name>
</gene>
<dbReference type="InterPro" id="IPR022352">
    <property type="entry name" value="Ins/IGF/rlx"/>
</dbReference>
<comment type="subunit">
    <text evidence="2">Heterodimer of a B chain and an A chain linked by two disulfide bonds.</text>
</comment>
<dbReference type="Gene3D" id="1.10.100.10">
    <property type="entry name" value="Insulin-like"/>
    <property type="match status" value="1"/>
</dbReference>
<dbReference type="OrthoDB" id="10019596at2759"/>
<comment type="subcellular location">
    <subcellularLocation>
        <location evidence="6">Secreted</location>
    </subcellularLocation>
</comment>
<dbReference type="SUPFAM" id="SSF56994">
    <property type="entry name" value="Insulin-like"/>
    <property type="match status" value="1"/>
</dbReference>
<dbReference type="PRINTS" id="PR00276">
    <property type="entry name" value="INSULINFAMLY"/>
</dbReference>
<keyword evidence="5" id="KW-1015">Disulfide bond</keyword>
<evidence type="ECO:0000256" key="5">
    <source>
        <dbReference type="ARBA" id="ARBA00023157"/>
    </source>
</evidence>
<accession>A0A8X7CHP9</accession>
<dbReference type="Pfam" id="PF00049">
    <property type="entry name" value="Insulin"/>
    <property type="match status" value="1"/>
</dbReference>
<keyword evidence="9" id="KW-1185">Reference proteome</keyword>
<organism evidence="8 9">
    <name type="scientific">Trichonephila inaurata madagascariensis</name>
    <dbReference type="NCBI Taxonomy" id="2747483"/>
    <lineage>
        <taxon>Eukaryota</taxon>
        <taxon>Metazoa</taxon>
        <taxon>Ecdysozoa</taxon>
        <taxon>Arthropoda</taxon>
        <taxon>Chelicerata</taxon>
        <taxon>Arachnida</taxon>
        <taxon>Araneae</taxon>
        <taxon>Araneomorphae</taxon>
        <taxon>Entelegynae</taxon>
        <taxon>Araneoidea</taxon>
        <taxon>Nephilidae</taxon>
        <taxon>Trichonephila</taxon>
        <taxon>Trichonephila inaurata</taxon>
    </lineage>
</organism>
<comment type="caution">
    <text evidence="8">The sequence shown here is derived from an EMBL/GenBank/DDBJ whole genome shotgun (WGS) entry which is preliminary data.</text>
</comment>
<dbReference type="GO" id="GO:0005576">
    <property type="term" value="C:extracellular region"/>
    <property type="evidence" value="ECO:0007669"/>
    <property type="project" value="UniProtKB-SubCell"/>
</dbReference>
<dbReference type="PANTHER" id="PTHR13647">
    <property type="entry name" value="INSULIN-LIKE PEPTIDE 2-RELATED"/>
    <property type="match status" value="1"/>
</dbReference>
<evidence type="ECO:0000256" key="1">
    <source>
        <dbReference type="ARBA" id="ARBA00009034"/>
    </source>
</evidence>
<dbReference type="PROSITE" id="PS00262">
    <property type="entry name" value="INSULIN"/>
    <property type="match status" value="1"/>
</dbReference>
<sequence length="113" mass="12626">MFSLSIDHRLRSCIRIGALGCVHRKKNTVRACGRSLSELISFVCNGNYNGPRAGKRDALFPMQIRTGLFDNSFLKTEDFYNPQTRVQRGVADECCHRPCSFSTLQSYCGTGGN</sequence>
<dbReference type="GO" id="GO:0005179">
    <property type="term" value="F:hormone activity"/>
    <property type="evidence" value="ECO:0007669"/>
    <property type="project" value="InterPro"/>
</dbReference>